<proteinExistence type="predicted"/>
<dbReference type="InterPro" id="IPR029063">
    <property type="entry name" value="SAM-dependent_MTases_sf"/>
</dbReference>
<dbReference type="AlphaFoldDB" id="A0A854QPS6"/>
<sequence>MGAVKSPANAAASQSKVYLTPSISNVLPYAIGHPLSAWKGPIIQHDEPAGHTEKKSALKRNESISTNFSNLKKSLKDDYNISLQRTLEGWKVTRTSSGLPGKRIWKDAKGEQVANVYKVGWERQDLDLEARLHETLFEISGNRHTFTIFEKHPKSVLDVGTGSGLWPISQAIAWPNASIVGLDLVRCQVDLSRLATAERTARRSTTTESAQDQGLWESIEDRITWQRADFLHGLPYDSGAFDFVHIRLIGLGIPESKWVELLEEAARVLKLGGKLEIVETSYTLPPATPTSLQNSFYSQLQADFVQPLPVFPIQFSLPSVGTLATQGVADPVFVKPWQGKDIPGALQDSMIIWAKSALGYKGTSIMKKGIGRDVVLEKVMKELEEAGKSKSRWKFEKNQDCKVEDSATGGHKVSLWAWVCTRKEW</sequence>
<dbReference type="Pfam" id="PF13649">
    <property type="entry name" value="Methyltransf_25"/>
    <property type="match status" value="1"/>
</dbReference>
<dbReference type="PANTHER" id="PTHR43591:SF24">
    <property type="entry name" value="2-METHOXY-6-POLYPRENYL-1,4-BENZOQUINOL METHYLASE, MITOCHONDRIAL"/>
    <property type="match status" value="1"/>
</dbReference>
<dbReference type="InterPro" id="IPR041698">
    <property type="entry name" value="Methyltransf_25"/>
</dbReference>
<reference evidence="2 3" key="1">
    <citation type="submission" date="2017-06" db="EMBL/GenBank/DDBJ databases">
        <title>Global population genomics of the pathogenic fungus Cryptococcus neoformans var. grubii.</title>
        <authorList>
            <person name="Cuomo C."/>
            <person name="Litvintseva A."/>
            <person name="Chen Y."/>
            <person name="Young S."/>
            <person name="Zeng Q."/>
            <person name="Chapman S."/>
            <person name="Gujja S."/>
            <person name="Saif S."/>
            <person name="Birren B."/>
        </authorList>
    </citation>
    <scope>NUCLEOTIDE SEQUENCE [LARGE SCALE GENOMIC DNA]</scope>
    <source>
        <strain evidence="2 3">Tu259-1</strain>
    </source>
</reference>
<dbReference type="OrthoDB" id="2013972at2759"/>
<comment type="caution">
    <text evidence="2">The sequence shown here is derived from an EMBL/GenBank/DDBJ whole genome shotgun (WGS) entry which is preliminary data.</text>
</comment>
<accession>A0A854QPS6</accession>
<evidence type="ECO:0000313" key="2">
    <source>
        <dbReference type="EMBL" id="OXG27367.1"/>
    </source>
</evidence>
<dbReference type="GO" id="GO:0008168">
    <property type="term" value="F:methyltransferase activity"/>
    <property type="evidence" value="ECO:0007669"/>
    <property type="project" value="TreeGrafter"/>
</dbReference>
<dbReference type="SUPFAM" id="SSF53335">
    <property type="entry name" value="S-adenosyl-L-methionine-dependent methyltransferases"/>
    <property type="match status" value="1"/>
</dbReference>
<evidence type="ECO:0000313" key="3">
    <source>
        <dbReference type="Proteomes" id="UP000199727"/>
    </source>
</evidence>
<evidence type="ECO:0000259" key="1">
    <source>
        <dbReference type="Pfam" id="PF13649"/>
    </source>
</evidence>
<feature type="domain" description="Methyltransferase" evidence="1">
    <location>
        <begin position="156"/>
        <end position="273"/>
    </location>
</feature>
<name>A0A854QPS6_CRYNE</name>
<dbReference type="CDD" id="cd02440">
    <property type="entry name" value="AdoMet_MTases"/>
    <property type="match status" value="1"/>
</dbReference>
<gene>
    <name evidence="2" type="ORF">C361_01170</name>
</gene>
<protein>
    <recommendedName>
        <fullName evidence="1">Methyltransferase domain-containing protein</fullName>
    </recommendedName>
</protein>
<dbReference type="PANTHER" id="PTHR43591">
    <property type="entry name" value="METHYLTRANSFERASE"/>
    <property type="match status" value="1"/>
</dbReference>
<organism evidence="2 3">
    <name type="scientific">Cryptococcus neoformans Tu259-1</name>
    <dbReference type="NCBI Taxonomy" id="1230072"/>
    <lineage>
        <taxon>Eukaryota</taxon>
        <taxon>Fungi</taxon>
        <taxon>Dikarya</taxon>
        <taxon>Basidiomycota</taxon>
        <taxon>Agaricomycotina</taxon>
        <taxon>Tremellomycetes</taxon>
        <taxon>Tremellales</taxon>
        <taxon>Cryptococcaceae</taxon>
        <taxon>Cryptococcus</taxon>
        <taxon>Cryptococcus neoformans species complex</taxon>
    </lineage>
</organism>
<dbReference type="Proteomes" id="UP000199727">
    <property type="component" value="Unassembled WGS sequence"/>
</dbReference>
<dbReference type="Gene3D" id="3.40.50.150">
    <property type="entry name" value="Vaccinia Virus protein VP39"/>
    <property type="match status" value="1"/>
</dbReference>
<dbReference type="EMBL" id="AMKT01000020">
    <property type="protein sequence ID" value="OXG27367.1"/>
    <property type="molecule type" value="Genomic_DNA"/>
</dbReference>